<feature type="compositionally biased region" description="Polar residues" evidence="1">
    <location>
        <begin position="74"/>
        <end position="83"/>
    </location>
</feature>
<protein>
    <submittedName>
        <fullName evidence="2">Uncharacterized protein</fullName>
    </submittedName>
</protein>
<evidence type="ECO:0000256" key="1">
    <source>
        <dbReference type="SAM" id="MobiDB-lite"/>
    </source>
</evidence>
<proteinExistence type="predicted"/>
<name>A0A9Q3E9E6_9BASI</name>
<feature type="region of interest" description="Disordered" evidence="1">
    <location>
        <begin position="1"/>
        <end position="85"/>
    </location>
</feature>
<dbReference type="Proteomes" id="UP000765509">
    <property type="component" value="Unassembled WGS sequence"/>
</dbReference>
<dbReference type="AlphaFoldDB" id="A0A9Q3E9E6"/>
<sequence>MNQMQDVLLTQSKNKGKRREQSSYTPGASPNEPTLPKHVRPEDSPISPTPGPRETSTPETEPRAQKIPRRGFVTTPNSPSSLQKKYLRQERPVVRIKARDYNPNFDGEEIEKFIRKVERIA</sequence>
<feature type="compositionally biased region" description="Polar residues" evidence="1">
    <location>
        <begin position="1"/>
        <end position="13"/>
    </location>
</feature>
<dbReference type="EMBL" id="AVOT02024221">
    <property type="protein sequence ID" value="MBW0514768.1"/>
    <property type="molecule type" value="Genomic_DNA"/>
</dbReference>
<reference evidence="2" key="1">
    <citation type="submission" date="2021-03" db="EMBL/GenBank/DDBJ databases">
        <title>Draft genome sequence of rust myrtle Austropuccinia psidii MF-1, a brazilian biotype.</title>
        <authorList>
            <person name="Quecine M.C."/>
            <person name="Pachon D.M.R."/>
            <person name="Bonatelli M.L."/>
            <person name="Correr F.H."/>
            <person name="Franceschini L.M."/>
            <person name="Leite T.F."/>
            <person name="Margarido G.R.A."/>
            <person name="Almeida C.A."/>
            <person name="Ferrarezi J.A."/>
            <person name="Labate C.A."/>
        </authorList>
    </citation>
    <scope>NUCLEOTIDE SEQUENCE</scope>
    <source>
        <strain evidence="2">MF-1</strain>
    </source>
</reference>
<feature type="compositionally biased region" description="Polar residues" evidence="1">
    <location>
        <begin position="22"/>
        <end position="32"/>
    </location>
</feature>
<organism evidence="2 3">
    <name type="scientific">Austropuccinia psidii MF-1</name>
    <dbReference type="NCBI Taxonomy" id="1389203"/>
    <lineage>
        <taxon>Eukaryota</taxon>
        <taxon>Fungi</taxon>
        <taxon>Dikarya</taxon>
        <taxon>Basidiomycota</taxon>
        <taxon>Pucciniomycotina</taxon>
        <taxon>Pucciniomycetes</taxon>
        <taxon>Pucciniales</taxon>
        <taxon>Sphaerophragmiaceae</taxon>
        <taxon>Austropuccinia</taxon>
    </lineage>
</organism>
<gene>
    <name evidence="2" type="ORF">O181_054483</name>
</gene>
<comment type="caution">
    <text evidence="2">The sequence shown here is derived from an EMBL/GenBank/DDBJ whole genome shotgun (WGS) entry which is preliminary data.</text>
</comment>
<accession>A0A9Q3E9E6</accession>
<evidence type="ECO:0000313" key="3">
    <source>
        <dbReference type="Proteomes" id="UP000765509"/>
    </source>
</evidence>
<keyword evidence="3" id="KW-1185">Reference proteome</keyword>
<evidence type="ECO:0000313" key="2">
    <source>
        <dbReference type="EMBL" id="MBW0514768.1"/>
    </source>
</evidence>